<dbReference type="PANTHER" id="PTHR19980:SF0">
    <property type="entry name" value="CLEAVAGE STIMULATION FACTOR SUBUNIT 3"/>
    <property type="match status" value="1"/>
</dbReference>
<evidence type="ECO:0000256" key="1">
    <source>
        <dbReference type="ARBA" id="ARBA00004123"/>
    </source>
</evidence>
<accession>A0AAD5XA73</accession>
<dbReference type="GO" id="GO:0031124">
    <property type="term" value="P:mRNA 3'-end processing"/>
    <property type="evidence" value="ECO:0007669"/>
    <property type="project" value="InterPro"/>
</dbReference>
<organism evidence="7 8">
    <name type="scientific">Physocladia obscura</name>
    <dbReference type="NCBI Taxonomy" id="109957"/>
    <lineage>
        <taxon>Eukaryota</taxon>
        <taxon>Fungi</taxon>
        <taxon>Fungi incertae sedis</taxon>
        <taxon>Chytridiomycota</taxon>
        <taxon>Chytridiomycota incertae sedis</taxon>
        <taxon>Chytridiomycetes</taxon>
        <taxon>Chytridiales</taxon>
        <taxon>Chytriomycetaceae</taxon>
        <taxon>Physocladia</taxon>
    </lineage>
</organism>
<evidence type="ECO:0000259" key="6">
    <source>
        <dbReference type="Pfam" id="PF05843"/>
    </source>
</evidence>
<keyword evidence="2" id="KW-0677">Repeat</keyword>
<feature type="compositionally biased region" description="Polar residues" evidence="5">
    <location>
        <begin position="753"/>
        <end position="767"/>
    </location>
</feature>
<keyword evidence="4" id="KW-0802">TPR repeat</keyword>
<dbReference type="InterPro" id="IPR008847">
    <property type="entry name" value="Suf"/>
</dbReference>
<dbReference type="SMART" id="SM00386">
    <property type="entry name" value="HAT"/>
    <property type="match status" value="7"/>
</dbReference>
<comment type="subcellular location">
    <subcellularLocation>
        <location evidence="1">Nucleus</location>
    </subcellularLocation>
</comment>
<name>A0AAD5XA73_9FUNG</name>
<feature type="compositionally biased region" description="Basic and acidic residues" evidence="5">
    <location>
        <begin position="391"/>
        <end position="409"/>
    </location>
</feature>
<dbReference type="Gene3D" id="1.25.40.1040">
    <property type="match status" value="1"/>
</dbReference>
<protein>
    <submittedName>
        <fullName evidence="7">mRNA 3'-end-processing protein rna14</fullName>
    </submittedName>
</protein>
<gene>
    <name evidence="7" type="primary">RNA14</name>
    <name evidence="7" type="ORF">HK100_003911</name>
</gene>
<evidence type="ECO:0000256" key="2">
    <source>
        <dbReference type="ARBA" id="ARBA00022737"/>
    </source>
</evidence>
<dbReference type="GO" id="GO:0005634">
    <property type="term" value="C:nucleus"/>
    <property type="evidence" value="ECO:0007669"/>
    <property type="project" value="UniProtKB-SubCell"/>
</dbReference>
<sequence>MSRTQLQQLRGVALADDSGGEAWDAYIEAATADAADNGAATEAFEAAVARFPSSARLWSLYIDTLLARRHFAATEALFSRCLRAVVSVSIWLRYLNYIKDTHSSAVVPAERRAESYQTVLKAFDLVLANVGLDKDAGSIWLDYFAYIKSVECTSKYEEQQMMELRRKAFQKAISIPLANVETIWKEYDSFENSLNKLTAKKLLSERSAGYMTARTAFRELKIITAPIDAAQPTWLPSTTTWSETDFDLLRAWKRLIAWEKSNPLRTEDMSIVSSRVVYAYKSSLLMMRYFPELWHDAARYLIDLGKTDEAVAVLHQAVEAIPRSLLLNFALAELEESLKKNFDDIAKIFDTLISNLEEWVVEVNRKYDQERDTLLTLLRGSEVNVDTSDWDGERREQERDKEKERNAEVEQKVEKARKKKLQHIKEAWSLAWVVYMRVARRAQNVSQARKLFKLARKSDLCTFHVYVASALMEYYSSKDVVIACKIFELGMKAFAEDASLPQFVCHYLDFLIQMNDENNARALFERALVALSPDKARMIWSRFFMNEINNGDLANILKIEKRMRDSYPDDDDYVHSTKLIADRWSFLDIQFIGTEELGIKDTILLGVSKSKLGSDITAIDTSFQRPKNLDPIFANQIVQPDLSKWTAYRPEPRDKPLVPVKVLPPAKQAPQVPQNLSTNNAPQNSNSSAAPKPVLPVVLMVPESVSFVLDRLPPASSYNGPNLPINELIDALRRLPLPTPQPGSKMVPLSIDPSKTNFGDQSGTGLRQSRFSNSNSSGGKRKGAGGIAGFDSDENYHKKR</sequence>
<feature type="domain" description="Suppressor of forked" evidence="6">
    <location>
        <begin position="17"/>
        <end position="597"/>
    </location>
</feature>
<evidence type="ECO:0000313" key="7">
    <source>
        <dbReference type="EMBL" id="KAJ3105305.1"/>
    </source>
</evidence>
<proteinExistence type="predicted"/>
<comment type="caution">
    <text evidence="7">The sequence shown here is derived from an EMBL/GenBank/DDBJ whole genome shotgun (WGS) entry which is preliminary data.</text>
</comment>
<dbReference type="InterPro" id="IPR003107">
    <property type="entry name" value="HAT"/>
</dbReference>
<dbReference type="Pfam" id="PF05843">
    <property type="entry name" value="Suf"/>
    <property type="match status" value="1"/>
</dbReference>
<dbReference type="InterPro" id="IPR045243">
    <property type="entry name" value="Rna14-like"/>
</dbReference>
<keyword evidence="3" id="KW-0539">Nucleus</keyword>
<feature type="compositionally biased region" description="Low complexity" evidence="5">
    <location>
        <begin position="769"/>
        <end position="778"/>
    </location>
</feature>
<keyword evidence="8" id="KW-1185">Reference proteome</keyword>
<dbReference type="EMBL" id="JADGJH010002009">
    <property type="protein sequence ID" value="KAJ3105305.1"/>
    <property type="molecule type" value="Genomic_DNA"/>
</dbReference>
<evidence type="ECO:0000256" key="3">
    <source>
        <dbReference type="ARBA" id="ARBA00023242"/>
    </source>
</evidence>
<evidence type="ECO:0000313" key="8">
    <source>
        <dbReference type="Proteomes" id="UP001211907"/>
    </source>
</evidence>
<feature type="repeat" description="TPR" evidence="4">
    <location>
        <begin position="291"/>
        <end position="324"/>
    </location>
</feature>
<dbReference type="SUPFAM" id="SSF48452">
    <property type="entry name" value="TPR-like"/>
    <property type="match status" value="2"/>
</dbReference>
<evidence type="ECO:0000256" key="4">
    <source>
        <dbReference type="PROSITE-ProRule" id="PRU00339"/>
    </source>
</evidence>
<reference evidence="7" key="1">
    <citation type="submission" date="2020-05" db="EMBL/GenBank/DDBJ databases">
        <title>Phylogenomic resolution of chytrid fungi.</title>
        <authorList>
            <person name="Stajich J.E."/>
            <person name="Amses K."/>
            <person name="Simmons R."/>
            <person name="Seto K."/>
            <person name="Myers J."/>
            <person name="Bonds A."/>
            <person name="Quandt C.A."/>
            <person name="Barry K."/>
            <person name="Liu P."/>
            <person name="Grigoriev I."/>
            <person name="Longcore J.E."/>
            <person name="James T.Y."/>
        </authorList>
    </citation>
    <scope>NUCLEOTIDE SEQUENCE</scope>
    <source>
        <strain evidence="7">JEL0513</strain>
    </source>
</reference>
<feature type="region of interest" description="Disordered" evidence="5">
    <location>
        <begin position="667"/>
        <end position="690"/>
    </location>
</feature>
<feature type="compositionally biased region" description="Low complexity" evidence="5">
    <location>
        <begin position="679"/>
        <end position="690"/>
    </location>
</feature>
<dbReference type="Proteomes" id="UP001211907">
    <property type="component" value="Unassembled WGS sequence"/>
</dbReference>
<evidence type="ECO:0000256" key="5">
    <source>
        <dbReference type="SAM" id="MobiDB-lite"/>
    </source>
</evidence>
<dbReference type="PROSITE" id="PS50005">
    <property type="entry name" value="TPR"/>
    <property type="match status" value="1"/>
</dbReference>
<dbReference type="InterPro" id="IPR019734">
    <property type="entry name" value="TPR_rpt"/>
</dbReference>
<feature type="region of interest" description="Disordered" evidence="5">
    <location>
        <begin position="387"/>
        <end position="409"/>
    </location>
</feature>
<feature type="region of interest" description="Disordered" evidence="5">
    <location>
        <begin position="736"/>
        <end position="800"/>
    </location>
</feature>
<dbReference type="AlphaFoldDB" id="A0AAD5XA73"/>
<dbReference type="PANTHER" id="PTHR19980">
    <property type="entry name" value="RNA CLEAVAGE STIMULATION FACTOR"/>
    <property type="match status" value="1"/>
</dbReference>
<dbReference type="GO" id="GO:0003729">
    <property type="term" value="F:mRNA binding"/>
    <property type="evidence" value="ECO:0007669"/>
    <property type="project" value="TreeGrafter"/>
</dbReference>
<dbReference type="InterPro" id="IPR011990">
    <property type="entry name" value="TPR-like_helical_dom_sf"/>
</dbReference>